<evidence type="ECO:0000313" key="2">
    <source>
        <dbReference type="EMBL" id="MCI45386.1"/>
    </source>
</evidence>
<organism evidence="2 3">
    <name type="scientific">Trifolium medium</name>
    <dbReference type="NCBI Taxonomy" id="97028"/>
    <lineage>
        <taxon>Eukaryota</taxon>
        <taxon>Viridiplantae</taxon>
        <taxon>Streptophyta</taxon>
        <taxon>Embryophyta</taxon>
        <taxon>Tracheophyta</taxon>
        <taxon>Spermatophyta</taxon>
        <taxon>Magnoliopsida</taxon>
        <taxon>eudicotyledons</taxon>
        <taxon>Gunneridae</taxon>
        <taxon>Pentapetalae</taxon>
        <taxon>rosids</taxon>
        <taxon>fabids</taxon>
        <taxon>Fabales</taxon>
        <taxon>Fabaceae</taxon>
        <taxon>Papilionoideae</taxon>
        <taxon>50 kb inversion clade</taxon>
        <taxon>NPAAA clade</taxon>
        <taxon>Hologalegina</taxon>
        <taxon>IRL clade</taxon>
        <taxon>Trifolieae</taxon>
        <taxon>Trifolium</taxon>
    </lineage>
</organism>
<proteinExistence type="predicted"/>
<sequence>MADIETSTVQALQNLWRNNVPSKVSIFGWRLLLEKLPTREALHRI</sequence>
<dbReference type="Pfam" id="PF13966">
    <property type="entry name" value="zf-RVT"/>
    <property type="match status" value="1"/>
</dbReference>
<feature type="non-terminal residue" evidence="2">
    <location>
        <position position="45"/>
    </location>
</feature>
<dbReference type="AlphaFoldDB" id="A0A392SC02"/>
<dbReference type="InterPro" id="IPR026960">
    <property type="entry name" value="RVT-Znf"/>
</dbReference>
<dbReference type="Proteomes" id="UP000265520">
    <property type="component" value="Unassembled WGS sequence"/>
</dbReference>
<comment type="caution">
    <text evidence="2">The sequence shown here is derived from an EMBL/GenBank/DDBJ whole genome shotgun (WGS) entry which is preliminary data.</text>
</comment>
<reference evidence="2 3" key="1">
    <citation type="journal article" date="2018" name="Front. Plant Sci.">
        <title>Red Clover (Trifolium pratense) and Zigzag Clover (T. medium) - A Picture of Genomic Similarities and Differences.</title>
        <authorList>
            <person name="Dluhosova J."/>
            <person name="Istvanek J."/>
            <person name="Nedelnik J."/>
            <person name="Repkova J."/>
        </authorList>
    </citation>
    <scope>NUCLEOTIDE SEQUENCE [LARGE SCALE GENOMIC DNA]</scope>
    <source>
        <strain evidence="3">cv. 10/8</strain>
        <tissue evidence="2">Leaf</tissue>
    </source>
</reference>
<accession>A0A392SC02</accession>
<feature type="domain" description="Reverse transcriptase zinc-binding" evidence="1">
    <location>
        <begin position="7"/>
        <end position="44"/>
    </location>
</feature>
<evidence type="ECO:0000259" key="1">
    <source>
        <dbReference type="Pfam" id="PF13966"/>
    </source>
</evidence>
<dbReference type="EMBL" id="LXQA010343593">
    <property type="protein sequence ID" value="MCI45386.1"/>
    <property type="molecule type" value="Genomic_DNA"/>
</dbReference>
<protein>
    <recommendedName>
        <fullName evidence="1">Reverse transcriptase zinc-binding domain-containing protein</fullName>
    </recommendedName>
</protein>
<evidence type="ECO:0000313" key="3">
    <source>
        <dbReference type="Proteomes" id="UP000265520"/>
    </source>
</evidence>
<name>A0A392SC02_9FABA</name>
<keyword evidence="3" id="KW-1185">Reference proteome</keyword>